<dbReference type="EMBL" id="JAIWYP010000013">
    <property type="protein sequence ID" value="KAH3720393.1"/>
    <property type="molecule type" value="Genomic_DNA"/>
</dbReference>
<evidence type="ECO:0000256" key="2">
    <source>
        <dbReference type="ARBA" id="ARBA00022692"/>
    </source>
</evidence>
<dbReference type="EMBL" id="JAIWYP010000013">
    <property type="protein sequence ID" value="KAH3720388.1"/>
    <property type="molecule type" value="Genomic_DNA"/>
</dbReference>
<sequence length="62" mass="7206">MFKCTHRKLAKSTLVLIPLFGVHYIVFIGLPDNVDETTELVKLYYEMFFNSFQVTASYLLKA</sequence>
<feature type="transmembrane region" description="Helical" evidence="5">
    <location>
        <begin position="12"/>
        <end position="31"/>
    </location>
</feature>
<evidence type="ECO:0000256" key="4">
    <source>
        <dbReference type="ARBA" id="ARBA00023136"/>
    </source>
</evidence>
<dbReference type="Gene3D" id="1.20.1070.10">
    <property type="entry name" value="Rhodopsin 7-helix transmembrane proteins"/>
    <property type="match status" value="1"/>
</dbReference>
<evidence type="ECO:0000313" key="7">
    <source>
        <dbReference type="EMBL" id="KAH3720393.1"/>
    </source>
</evidence>
<keyword evidence="4 5" id="KW-0472">Membrane</keyword>
<keyword evidence="2 5" id="KW-0812">Transmembrane</keyword>
<keyword evidence="3 5" id="KW-1133">Transmembrane helix</keyword>
<dbReference type="GO" id="GO:0005886">
    <property type="term" value="C:plasma membrane"/>
    <property type="evidence" value="ECO:0007669"/>
    <property type="project" value="TreeGrafter"/>
</dbReference>
<evidence type="ECO:0000256" key="1">
    <source>
        <dbReference type="ARBA" id="ARBA00004141"/>
    </source>
</evidence>
<dbReference type="GO" id="GO:0017046">
    <property type="term" value="F:peptide hormone binding"/>
    <property type="evidence" value="ECO:0007669"/>
    <property type="project" value="TreeGrafter"/>
</dbReference>
<dbReference type="AlphaFoldDB" id="A0A9D4HK35"/>
<comment type="subcellular location">
    <subcellularLocation>
        <location evidence="1">Membrane</location>
        <topology evidence="1">Multi-pass membrane protein</topology>
    </subcellularLocation>
</comment>
<proteinExistence type="predicted"/>
<dbReference type="PRINTS" id="PR00249">
    <property type="entry name" value="GPCRSECRETIN"/>
</dbReference>
<dbReference type="Proteomes" id="UP000828390">
    <property type="component" value="Unassembled WGS sequence"/>
</dbReference>
<dbReference type="InterPro" id="IPR050332">
    <property type="entry name" value="GPCR_2"/>
</dbReference>
<evidence type="ECO:0000313" key="6">
    <source>
        <dbReference type="EMBL" id="KAH3720388.1"/>
    </source>
</evidence>
<accession>A0A9D4HK35</accession>
<reference evidence="7" key="2">
    <citation type="submission" date="2020-11" db="EMBL/GenBank/DDBJ databases">
        <authorList>
            <person name="McCartney M.A."/>
            <person name="Auch B."/>
            <person name="Kono T."/>
            <person name="Mallez S."/>
            <person name="Becker A."/>
            <person name="Gohl D.M."/>
            <person name="Silverstein K.A.T."/>
            <person name="Koren S."/>
            <person name="Bechman K.B."/>
            <person name="Herman A."/>
            <person name="Abrahante J.E."/>
            <person name="Garbe J."/>
        </authorList>
    </citation>
    <scope>NUCLEOTIDE SEQUENCE</scope>
    <source>
        <strain evidence="7">Duluth1</strain>
        <tissue evidence="7">Whole animal</tissue>
    </source>
</reference>
<name>A0A9D4HK35_DREPO</name>
<dbReference type="PANTHER" id="PTHR45620:SF1">
    <property type="entry name" value="G-PROTEIN COUPLED RECEPTORS FAMILY 2 PROFILE 2 DOMAIN-CONTAINING PROTEIN"/>
    <property type="match status" value="1"/>
</dbReference>
<dbReference type="PANTHER" id="PTHR45620">
    <property type="entry name" value="PDF RECEPTOR-LIKE PROTEIN-RELATED"/>
    <property type="match status" value="1"/>
</dbReference>
<dbReference type="InterPro" id="IPR000832">
    <property type="entry name" value="GPCR_2_secretin-like"/>
</dbReference>
<evidence type="ECO:0000313" key="8">
    <source>
        <dbReference type="Proteomes" id="UP000828390"/>
    </source>
</evidence>
<dbReference type="Pfam" id="PF00002">
    <property type="entry name" value="7tm_2"/>
    <property type="match status" value="1"/>
</dbReference>
<comment type="caution">
    <text evidence="7">The sequence shown here is derived from an EMBL/GenBank/DDBJ whole genome shotgun (WGS) entry which is preliminary data.</text>
</comment>
<protein>
    <submittedName>
        <fullName evidence="7">Uncharacterized protein</fullName>
    </submittedName>
</protein>
<evidence type="ECO:0000256" key="5">
    <source>
        <dbReference type="SAM" id="Phobius"/>
    </source>
</evidence>
<dbReference type="GO" id="GO:0008528">
    <property type="term" value="F:G protein-coupled peptide receptor activity"/>
    <property type="evidence" value="ECO:0007669"/>
    <property type="project" value="TreeGrafter"/>
</dbReference>
<dbReference type="GO" id="GO:0007188">
    <property type="term" value="P:adenylate cyclase-modulating G protein-coupled receptor signaling pathway"/>
    <property type="evidence" value="ECO:0007669"/>
    <property type="project" value="TreeGrafter"/>
</dbReference>
<reference evidence="7" key="1">
    <citation type="journal article" date="2019" name="bioRxiv">
        <title>The Genome of the Zebra Mussel, Dreissena polymorpha: A Resource for Invasive Species Research.</title>
        <authorList>
            <person name="McCartney M.A."/>
            <person name="Auch B."/>
            <person name="Kono T."/>
            <person name="Mallez S."/>
            <person name="Zhang Y."/>
            <person name="Obille A."/>
            <person name="Becker A."/>
            <person name="Abrahante J.E."/>
            <person name="Garbe J."/>
            <person name="Badalamenti J.P."/>
            <person name="Herman A."/>
            <person name="Mangelson H."/>
            <person name="Liachko I."/>
            <person name="Sullivan S."/>
            <person name="Sone E.D."/>
            <person name="Koren S."/>
            <person name="Silverstein K.A.T."/>
            <person name="Beckman K.B."/>
            <person name="Gohl D.M."/>
        </authorList>
    </citation>
    <scope>NUCLEOTIDE SEQUENCE</scope>
    <source>
        <strain evidence="7">Duluth1</strain>
        <tissue evidence="7">Whole animal</tissue>
    </source>
</reference>
<evidence type="ECO:0000256" key="3">
    <source>
        <dbReference type="ARBA" id="ARBA00022989"/>
    </source>
</evidence>
<gene>
    <name evidence="6" type="ORF">DPMN_063285</name>
    <name evidence="7" type="ORF">DPMN_063291</name>
</gene>
<keyword evidence="8" id="KW-1185">Reference proteome</keyword>
<organism evidence="7 8">
    <name type="scientific">Dreissena polymorpha</name>
    <name type="common">Zebra mussel</name>
    <name type="synonym">Mytilus polymorpha</name>
    <dbReference type="NCBI Taxonomy" id="45954"/>
    <lineage>
        <taxon>Eukaryota</taxon>
        <taxon>Metazoa</taxon>
        <taxon>Spiralia</taxon>
        <taxon>Lophotrochozoa</taxon>
        <taxon>Mollusca</taxon>
        <taxon>Bivalvia</taxon>
        <taxon>Autobranchia</taxon>
        <taxon>Heteroconchia</taxon>
        <taxon>Euheterodonta</taxon>
        <taxon>Imparidentia</taxon>
        <taxon>Neoheterodontei</taxon>
        <taxon>Myida</taxon>
        <taxon>Dreissenoidea</taxon>
        <taxon>Dreissenidae</taxon>
        <taxon>Dreissena</taxon>
    </lineage>
</organism>